<gene>
    <name evidence="2" type="ORF">G5714_009970</name>
</gene>
<sequence>MATRSLRVRRLISPQWGQSDPPSTASAWARPRQKMHDSWPSEGSIGSTQERQSREVIFCPSEAHRNTAGEEKVCSLQRVDHGDVITLNRQRVSDWFSEVSICAHQKWGV</sequence>
<evidence type="ECO:0000256" key="1">
    <source>
        <dbReference type="SAM" id="MobiDB-lite"/>
    </source>
</evidence>
<feature type="region of interest" description="Disordered" evidence="1">
    <location>
        <begin position="1"/>
        <end position="53"/>
    </location>
</feature>
<dbReference type="AlphaFoldDB" id="A0A7J6CNK9"/>
<comment type="caution">
    <text evidence="2">The sequence shown here is derived from an EMBL/GenBank/DDBJ whole genome shotgun (WGS) entry which is preliminary data.</text>
</comment>
<organism evidence="2 3">
    <name type="scientific">Onychostoma macrolepis</name>
    <dbReference type="NCBI Taxonomy" id="369639"/>
    <lineage>
        <taxon>Eukaryota</taxon>
        <taxon>Metazoa</taxon>
        <taxon>Chordata</taxon>
        <taxon>Craniata</taxon>
        <taxon>Vertebrata</taxon>
        <taxon>Euteleostomi</taxon>
        <taxon>Actinopterygii</taxon>
        <taxon>Neopterygii</taxon>
        <taxon>Teleostei</taxon>
        <taxon>Ostariophysi</taxon>
        <taxon>Cypriniformes</taxon>
        <taxon>Cyprinidae</taxon>
        <taxon>Acrossocheilinae</taxon>
        <taxon>Onychostoma</taxon>
    </lineage>
</organism>
<reference evidence="2 3" key="1">
    <citation type="submission" date="2020-04" db="EMBL/GenBank/DDBJ databases">
        <title>Chromosome-level genome assembly of a cyprinid fish Onychostoma macrolepis by integration of Nanopore Sequencing, Bionano and Hi-C technology.</title>
        <authorList>
            <person name="Wang D."/>
        </authorList>
    </citation>
    <scope>NUCLEOTIDE SEQUENCE [LARGE SCALE GENOMIC DNA]</scope>
    <source>
        <strain evidence="2">SWU-2019</strain>
        <tissue evidence="2">Muscle</tissue>
    </source>
</reference>
<evidence type="ECO:0000313" key="2">
    <source>
        <dbReference type="EMBL" id="KAF4108897.1"/>
    </source>
</evidence>
<feature type="compositionally biased region" description="Polar residues" evidence="1">
    <location>
        <begin position="15"/>
        <end position="26"/>
    </location>
</feature>
<accession>A0A7J6CNK9</accession>
<feature type="compositionally biased region" description="Basic residues" evidence="1">
    <location>
        <begin position="1"/>
        <end position="10"/>
    </location>
</feature>
<protein>
    <submittedName>
        <fullName evidence="2">Uncharacterized protein</fullName>
    </submittedName>
</protein>
<evidence type="ECO:0000313" key="3">
    <source>
        <dbReference type="Proteomes" id="UP000579812"/>
    </source>
</evidence>
<keyword evidence="3" id="KW-1185">Reference proteome</keyword>
<dbReference type="EMBL" id="JAAMOB010000009">
    <property type="protein sequence ID" value="KAF4108897.1"/>
    <property type="molecule type" value="Genomic_DNA"/>
</dbReference>
<name>A0A7J6CNK9_9TELE</name>
<proteinExistence type="predicted"/>
<dbReference type="Proteomes" id="UP000579812">
    <property type="component" value="Unassembled WGS sequence"/>
</dbReference>